<dbReference type="KEGG" id="vg:8658571"/>
<evidence type="ECO:0000313" key="5">
    <source>
        <dbReference type="EMBL" id="ANG65583.1"/>
    </source>
</evidence>
<dbReference type="OrthoDB" id="7560at10239"/>
<protein>
    <submittedName>
        <fullName evidence="4">Capsid triplex subunit 2</fullName>
    </submittedName>
</protein>
<dbReference type="GO" id="GO:0005198">
    <property type="term" value="F:structural molecule activity"/>
    <property type="evidence" value="ECO:0007669"/>
    <property type="project" value="InterPro"/>
</dbReference>
<dbReference type="EMBL" id="FJ478159">
    <property type="protein sequence ID" value="ACT88340.1"/>
    <property type="molecule type" value="Genomic_DNA"/>
</dbReference>
<keyword evidence="1" id="KW-0167">Capsid protein</keyword>
<sequence>MASQSFEIEILLPGDISQADMTALQKCEGKIVFLNILKRRATLGDIALSSYYINGSPPDTLALMAAYRRRFPAIIMRVLPGKMTAVAIGVAPLPPGAFIQNTGPFELCNGDAICLVPPLIGNEDRLRLTSCGLDIIFPSTVPVAQAREMLARVVARAAEMLGAGGRRGMDIMFYNGRRYQLTPDIQRRDGIDAATRTLILNMIFLLNEGCLLLLTLIPNLLTLGAQDGYVNAIIQLGSATREVAQLIHRPPVHPPQDGTRRFCVYEALATWVTSASRLGDIIGAKPILRICTFDASPVIPVGERASIVHSFT</sequence>
<evidence type="ECO:0000256" key="2">
    <source>
        <dbReference type="ARBA" id="ARBA00022562"/>
    </source>
</evidence>
<keyword evidence="2" id="KW-1048">Host nucleus</keyword>
<reference evidence="5 7" key="3">
    <citation type="submission" date="2015-04" db="EMBL/GenBank/DDBJ databases">
        <title>Diversity among historical and modern clinical isolates of feline herpesvirus 1.</title>
        <authorList>
            <person name="Vaz P.K."/>
            <person name="Job N."/>
            <person name="Horsington J."/>
            <person name="Hartley C.A."/>
            <person name="Ficorilli N."/>
            <person name="Browning G.F."/>
            <person name="Devlin J.M."/>
        </authorList>
    </citation>
    <scope>NUCLEOTIDE SEQUENCE [LARGE SCALE GENOMIC DNA]</scope>
    <source>
        <strain evidence="5">Feligen</strain>
    </source>
</reference>
<dbReference type="GeneID" id="8658571"/>
<dbReference type="HAMAP" id="MF_04019">
    <property type="entry name" value="HSV_TRX2"/>
    <property type="match status" value="1"/>
</dbReference>
<dbReference type="EMBL" id="MH027336">
    <property type="protein sequence ID" value="AVR53447.1"/>
    <property type="molecule type" value="mRNA"/>
</dbReference>
<dbReference type="Proteomes" id="UP000098246">
    <property type="component" value="Segment"/>
</dbReference>
<keyword evidence="3" id="KW-0946">Virion</keyword>
<dbReference type="EMBL" id="KR296657">
    <property type="protein sequence ID" value="ANG65583.1"/>
    <property type="molecule type" value="Genomic_DNA"/>
</dbReference>
<dbReference type="Proteomes" id="UP000149016">
    <property type="component" value="Segment"/>
</dbReference>
<reference evidence="4 8" key="2">
    <citation type="journal article" date="2010" name="Virology">
        <title>Complete genomic sequence and an infectious BAC clone of feline herpesvirus-1 (FHV-1).</title>
        <authorList>
            <person name="Tai S.H."/>
            <person name="Niikura M."/>
            <person name="Cheng H.H."/>
            <person name="Kruger J.M."/>
            <person name="Wise A.G."/>
            <person name="Maes R.K."/>
        </authorList>
    </citation>
    <scope>NUCLEOTIDE SEQUENCE [LARGE SCALE GENOMIC DNA]</scope>
    <source>
        <strain evidence="4">C-27</strain>
    </source>
</reference>
<dbReference type="InterPro" id="IPR002690">
    <property type="entry name" value="Herpes_capsid_2"/>
</dbReference>
<organismHost>
    <name type="scientific">Felidae</name>
    <name type="common">cat family</name>
    <dbReference type="NCBI Taxonomy" id="9681"/>
</organismHost>
<organism evidence="4 8">
    <name type="scientific">Feline herpesvirus 1</name>
    <name type="common">FeHV-1</name>
    <name type="synonym">Feline viral rhinotracheitis virus</name>
    <dbReference type="NCBI Taxonomy" id="10334"/>
    <lineage>
        <taxon>Viruses</taxon>
        <taxon>Duplodnaviria</taxon>
        <taxon>Heunggongvirae</taxon>
        <taxon>Peploviricota</taxon>
        <taxon>Herviviricetes</taxon>
        <taxon>Herpesvirales</taxon>
        <taxon>Orthoherpesviridae</taxon>
        <taxon>Alphaherpesvirinae</taxon>
        <taxon>Varicellovirus</taxon>
        <taxon>Varicellovirus felidalpha1</taxon>
    </lineage>
</organism>
<dbReference type="Pfam" id="PF01802">
    <property type="entry name" value="Herpes_V23"/>
    <property type="match status" value="1"/>
</dbReference>
<evidence type="ECO:0000256" key="1">
    <source>
        <dbReference type="ARBA" id="ARBA00022561"/>
    </source>
</evidence>
<evidence type="ECO:0000256" key="3">
    <source>
        <dbReference type="ARBA" id="ARBA00022844"/>
    </source>
</evidence>
<reference evidence="4" key="1">
    <citation type="submission" date="2009-12" db="EMBL/GenBank/DDBJ databases">
        <authorList>
            <person name="Tai S.-H."/>
            <person name="Niikura M."/>
            <person name="Cheng H.H."/>
            <person name="Kruger J.M."/>
            <person name="Wise A.G."/>
            <person name="Maes R.K."/>
        </authorList>
    </citation>
    <scope>NUCLEOTIDE SEQUENCE</scope>
    <source>
        <strain evidence="4">C-27</strain>
    </source>
</reference>
<accession>D1FXW4</accession>
<reference evidence="6" key="4">
    <citation type="submission" date="2018-03" db="EMBL/GenBank/DDBJ databases">
        <title>Feline Herpesvirus 1 isolate HR-1.</title>
        <authorList>
            <person name="Tian J."/>
            <person name="Liu Y."/>
            <person name="Liu X."/>
            <person name="Sun X."/>
            <person name="Zhang J."/>
            <person name="Qu L."/>
        </authorList>
    </citation>
    <scope>NUCLEOTIDE SEQUENCE</scope>
    <source>
        <strain evidence="6">HR-1</strain>
    </source>
</reference>
<gene>
    <name evidence="4" type="primary">UL18</name>
</gene>
<proteinExistence type="evidence at transcript level"/>
<dbReference type="GO" id="GO:0019028">
    <property type="term" value="C:viral capsid"/>
    <property type="evidence" value="ECO:0007669"/>
    <property type="project" value="UniProtKB-KW"/>
</dbReference>
<evidence type="ECO:0000313" key="7">
    <source>
        <dbReference type="Proteomes" id="UP000098246"/>
    </source>
</evidence>
<dbReference type="RefSeq" id="YP_003331563.1">
    <property type="nucleotide sequence ID" value="NC_013590.2"/>
</dbReference>
<evidence type="ECO:0000313" key="4">
    <source>
        <dbReference type="EMBL" id="ACT88340.1"/>
    </source>
</evidence>
<keyword evidence="8" id="KW-1185">Reference proteome</keyword>
<evidence type="ECO:0000313" key="6">
    <source>
        <dbReference type="EMBL" id="AVR53447.1"/>
    </source>
</evidence>
<name>D1FXW4_FHV1</name>
<evidence type="ECO:0000313" key="8">
    <source>
        <dbReference type="Proteomes" id="UP000149016"/>
    </source>
</evidence>